<evidence type="ECO:0000313" key="2">
    <source>
        <dbReference type="Proteomes" id="UP001153954"/>
    </source>
</evidence>
<dbReference type="EMBL" id="CAKOGL010000031">
    <property type="protein sequence ID" value="CAH2107916.1"/>
    <property type="molecule type" value="Genomic_DNA"/>
</dbReference>
<proteinExistence type="predicted"/>
<evidence type="ECO:0000313" key="1">
    <source>
        <dbReference type="EMBL" id="CAH2107916.1"/>
    </source>
</evidence>
<gene>
    <name evidence="1" type="ORF">EEDITHA_LOCUS21903</name>
</gene>
<sequence>MLSDQADNLLVSLAHAKARRQIAIPSGFTVEVSAVGARLMHGRLRRQPARPLARRPLALVPGVTGGQAGPLRCACSPRSSCHDPRRIGLVAA</sequence>
<dbReference type="Proteomes" id="UP001153954">
    <property type="component" value="Unassembled WGS sequence"/>
</dbReference>
<protein>
    <submittedName>
        <fullName evidence="1">Uncharacterized protein</fullName>
    </submittedName>
</protein>
<comment type="caution">
    <text evidence="1">The sequence shown here is derived from an EMBL/GenBank/DDBJ whole genome shotgun (WGS) entry which is preliminary data.</text>
</comment>
<keyword evidence="2" id="KW-1185">Reference proteome</keyword>
<dbReference type="AlphaFoldDB" id="A0AAU9VEF3"/>
<reference evidence="1" key="1">
    <citation type="submission" date="2022-03" db="EMBL/GenBank/DDBJ databases">
        <authorList>
            <person name="Tunstrom K."/>
        </authorList>
    </citation>
    <scope>NUCLEOTIDE SEQUENCE</scope>
</reference>
<accession>A0AAU9VEF3</accession>
<name>A0AAU9VEF3_EUPED</name>
<organism evidence="1 2">
    <name type="scientific">Euphydryas editha</name>
    <name type="common">Edith's checkerspot</name>
    <dbReference type="NCBI Taxonomy" id="104508"/>
    <lineage>
        <taxon>Eukaryota</taxon>
        <taxon>Metazoa</taxon>
        <taxon>Ecdysozoa</taxon>
        <taxon>Arthropoda</taxon>
        <taxon>Hexapoda</taxon>
        <taxon>Insecta</taxon>
        <taxon>Pterygota</taxon>
        <taxon>Neoptera</taxon>
        <taxon>Endopterygota</taxon>
        <taxon>Lepidoptera</taxon>
        <taxon>Glossata</taxon>
        <taxon>Ditrysia</taxon>
        <taxon>Papilionoidea</taxon>
        <taxon>Nymphalidae</taxon>
        <taxon>Nymphalinae</taxon>
        <taxon>Euphydryas</taxon>
    </lineage>
</organism>